<dbReference type="SUPFAM" id="SSF48726">
    <property type="entry name" value="Immunoglobulin"/>
    <property type="match status" value="1"/>
</dbReference>
<dbReference type="InterPro" id="IPR013106">
    <property type="entry name" value="Ig_V-set"/>
</dbReference>
<gene>
    <name evidence="6" type="ORF">SUZIE_125720</name>
</gene>
<reference evidence="6" key="1">
    <citation type="submission" date="2020-03" db="EMBL/GenBank/DDBJ databases">
        <title>Studies in the Genomics of Life Span.</title>
        <authorList>
            <person name="Glass D."/>
        </authorList>
    </citation>
    <scope>NUCLEOTIDE SEQUENCE</scope>
    <source>
        <strain evidence="6">SUZIE</strain>
        <tissue evidence="6">Muscle</tissue>
    </source>
</reference>
<dbReference type="Pfam" id="PF07686">
    <property type="entry name" value="V-set"/>
    <property type="match status" value="1"/>
</dbReference>
<dbReference type="FunFam" id="2.60.40.10:FF:000212">
    <property type="entry name" value="Immunoglobulin kappa chain variable 12-38"/>
    <property type="match status" value="1"/>
</dbReference>
<dbReference type="PROSITE" id="PS50835">
    <property type="entry name" value="IG_LIKE"/>
    <property type="match status" value="1"/>
</dbReference>
<name>A0AA41ML70_SCICA</name>
<dbReference type="InterPro" id="IPR003599">
    <property type="entry name" value="Ig_sub"/>
</dbReference>
<dbReference type="InterPro" id="IPR050150">
    <property type="entry name" value="IgV_Light_Chain"/>
</dbReference>
<feature type="signal peptide" evidence="4">
    <location>
        <begin position="1"/>
        <end position="22"/>
    </location>
</feature>
<dbReference type="InterPro" id="IPR013783">
    <property type="entry name" value="Ig-like_fold"/>
</dbReference>
<evidence type="ECO:0000256" key="2">
    <source>
        <dbReference type="ARBA" id="ARBA00023130"/>
    </source>
</evidence>
<evidence type="ECO:0000256" key="4">
    <source>
        <dbReference type="SAM" id="SignalP"/>
    </source>
</evidence>
<dbReference type="GO" id="GO:0005576">
    <property type="term" value="C:extracellular region"/>
    <property type="evidence" value="ECO:0007669"/>
    <property type="project" value="UniProtKB-ARBA"/>
</dbReference>
<dbReference type="AlphaFoldDB" id="A0AA41ML70"/>
<dbReference type="InterPro" id="IPR036179">
    <property type="entry name" value="Ig-like_dom_sf"/>
</dbReference>
<keyword evidence="7" id="KW-1185">Reference proteome</keyword>
<dbReference type="Gene3D" id="2.60.40.10">
    <property type="entry name" value="Immunoglobulins"/>
    <property type="match status" value="1"/>
</dbReference>
<sequence>MDMRAPSQLLGLLLLCLPGARCDIQMTQSPPSLLKSQGDKVTITCQANQDISYNLNWCQQKPRQAPQLLMAGSNSLQSGFPSRFSGCGNRKDFTLTISSLEPEDVATHYCQQYDEFPPTLMQAMTQTSQGCSSVRLGCPGCSSSCLHLGTAFLRGIRI</sequence>
<keyword evidence="2" id="KW-1064">Adaptive immunity</keyword>
<dbReference type="GO" id="GO:0005886">
    <property type="term" value="C:plasma membrane"/>
    <property type="evidence" value="ECO:0007669"/>
    <property type="project" value="UniProtKB-ARBA"/>
</dbReference>
<dbReference type="PANTHER" id="PTHR23267">
    <property type="entry name" value="IMMUNOGLOBULIN LIGHT CHAIN"/>
    <property type="match status" value="1"/>
</dbReference>
<protein>
    <submittedName>
        <fullName evidence="6">Ig kappa chain V-ID region 16</fullName>
    </submittedName>
</protein>
<feature type="chain" id="PRO_5041439111" evidence="4">
    <location>
        <begin position="23"/>
        <end position="158"/>
    </location>
</feature>
<evidence type="ECO:0000313" key="7">
    <source>
        <dbReference type="Proteomes" id="UP001166674"/>
    </source>
</evidence>
<proteinExistence type="predicted"/>
<accession>A0AA41ML70</accession>
<dbReference type="GO" id="GO:0019814">
    <property type="term" value="C:immunoglobulin complex"/>
    <property type="evidence" value="ECO:0007669"/>
    <property type="project" value="UniProtKB-KW"/>
</dbReference>
<dbReference type="SMART" id="SM00409">
    <property type="entry name" value="IG"/>
    <property type="match status" value="1"/>
</dbReference>
<dbReference type="GO" id="GO:0002250">
    <property type="term" value="P:adaptive immune response"/>
    <property type="evidence" value="ECO:0007669"/>
    <property type="project" value="UniProtKB-KW"/>
</dbReference>
<dbReference type="InterPro" id="IPR007110">
    <property type="entry name" value="Ig-like_dom"/>
</dbReference>
<keyword evidence="3" id="KW-1280">Immunoglobulin</keyword>
<comment type="caution">
    <text evidence="6">The sequence shown here is derived from an EMBL/GenBank/DDBJ whole genome shotgun (WGS) entry which is preliminary data.</text>
</comment>
<evidence type="ECO:0000256" key="1">
    <source>
        <dbReference type="ARBA" id="ARBA00022859"/>
    </source>
</evidence>
<organism evidence="6 7">
    <name type="scientific">Sciurus carolinensis</name>
    <name type="common">Eastern gray squirrel</name>
    <dbReference type="NCBI Taxonomy" id="30640"/>
    <lineage>
        <taxon>Eukaryota</taxon>
        <taxon>Metazoa</taxon>
        <taxon>Chordata</taxon>
        <taxon>Craniata</taxon>
        <taxon>Vertebrata</taxon>
        <taxon>Euteleostomi</taxon>
        <taxon>Mammalia</taxon>
        <taxon>Eutheria</taxon>
        <taxon>Euarchontoglires</taxon>
        <taxon>Glires</taxon>
        <taxon>Rodentia</taxon>
        <taxon>Sciuromorpha</taxon>
        <taxon>Sciuridae</taxon>
        <taxon>Sciurinae</taxon>
        <taxon>Sciurini</taxon>
        <taxon>Sciurus</taxon>
    </lineage>
</organism>
<evidence type="ECO:0000256" key="3">
    <source>
        <dbReference type="ARBA" id="ARBA00043265"/>
    </source>
</evidence>
<keyword evidence="4" id="KW-0732">Signal</keyword>
<dbReference type="Proteomes" id="UP001166674">
    <property type="component" value="Unassembled WGS sequence"/>
</dbReference>
<keyword evidence="1" id="KW-0391">Immunity</keyword>
<evidence type="ECO:0000313" key="6">
    <source>
        <dbReference type="EMBL" id="MBZ3873994.1"/>
    </source>
</evidence>
<dbReference type="EMBL" id="JAATJV010215382">
    <property type="protein sequence ID" value="MBZ3873994.1"/>
    <property type="molecule type" value="Genomic_DNA"/>
</dbReference>
<evidence type="ECO:0000259" key="5">
    <source>
        <dbReference type="PROSITE" id="PS50835"/>
    </source>
</evidence>
<feature type="domain" description="Ig-like" evidence="5">
    <location>
        <begin position="24"/>
        <end position="111"/>
    </location>
</feature>
<dbReference type="SMART" id="SM00406">
    <property type="entry name" value="IGv"/>
    <property type="match status" value="1"/>
</dbReference>